<dbReference type="InterPro" id="IPR020904">
    <property type="entry name" value="Sc_DH/Rdtase_CS"/>
</dbReference>
<dbReference type="STRING" id="42256.RradSPS_0625"/>
<sequence length="253" mass="26845">MGRLEGRVALVTGASRGIGLAVAERFAREGARVCLTDTDGESASRAAAGLVDEGMDALGAKMDVTSRTEVESVFRRTVERYGTLDILVNNAGITRDNLLFRMTDEDWRSVLNVHLTGSFFCAREAQRYMVAGGYGRIVNLSSVSALGNRGQANYAAAKAGVQGFTKTLAVELGRYGITVNAVAPGFIETEMTRQTAERMGIPFEDFVAAAVEGIPAGRSGKPDDVASAVLFFASEESAFVNGQVLYVAGGPRD</sequence>
<keyword evidence="2" id="KW-0521">NADP</keyword>
<reference evidence="5 7" key="1">
    <citation type="submission" date="2014-03" db="EMBL/GenBank/DDBJ databases">
        <title>Complete genome sequence of the Radio-Resistant Rubrobacter radiotolerans RSPS-4.</title>
        <authorList>
            <person name="Egas C.C."/>
            <person name="Barroso C.C."/>
            <person name="Froufe H.J.C."/>
            <person name="Pacheco J.J."/>
            <person name="Albuquerque L.L."/>
            <person name="da Costa M.M.S."/>
        </authorList>
    </citation>
    <scope>NUCLEOTIDE SEQUENCE [LARGE SCALE GENOMIC DNA]</scope>
    <source>
        <strain evidence="5 7">RSPS-4</strain>
    </source>
</reference>
<evidence type="ECO:0000259" key="4">
    <source>
        <dbReference type="SMART" id="SM00822"/>
    </source>
</evidence>
<dbReference type="Gene3D" id="3.40.50.720">
    <property type="entry name" value="NAD(P)-binding Rossmann-like Domain"/>
    <property type="match status" value="1"/>
</dbReference>
<evidence type="ECO:0000256" key="2">
    <source>
        <dbReference type="ARBA" id="ARBA00022857"/>
    </source>
</evidence>
<dbReference type="FunFam" id="3.40.50.720:FF:000115">
    <property type="entry name" value="3-oxoacyl-[acyl-carrier-protein] reductase FabG"/>
    <property type="match status" value="1"/>
</dbReference>
<dbReference type="PRINTS" id="PR00080">
    <property type="entry name" value="SDRFAMILY"/>
</dbReference>
<dbReference type="OrthoDB" id="9808187at2"/>
<dbReference type="PRINTS" id="PR00081">
    <property type="entry name" value="GDHRDH"/>
</dbReference>
<dbReference type="Pfam" id="PF13561">
    <property type="entry name" value="adh_short_C2"/>
    <property type="match status" value="1"/>
</dbReference>
<dbReference type="AlphaFoldDB" id="A0A023X0N2"/>
<dbReference type="GO" id="GO:0004316">
    <property type="term" value="F:3-oxoacyl-[acyl-carrier-protein] reductase (NADPH) activity"/>
    <property type="evidence" value="ECO:0007669"/>
    <property type="project" value="UniProtKB-EC"/>
</dbReference>
<dbReference type="PATRIC" id="fig|42256.3.peg.636"/>
<name>A0A023X0N2_RUBRA</name>
<gene>
    <name evidence="6" type="primary">fabG</name>
    <name evidence="5" type="ORF">RradSPS_0625</name>
    <name evidence="6" type="ORF">SIL72_04690</name>
</gene>
<dbReference type="RefSeq" id="WP_038680646.1">
    <property type="nucleotide sequence ID" value="NZ_CP007514.1"/>
</dbReference>
<dbReference type="SUPFAM" id="SSF51735">
    <property type="entry name" value="NAD(P)-binding Rossmann-fold domains"/>
    <property type="match status" value="1"/>
</dbReference>
<evidence type="ECO:0000256" key="1">
    <source>
        <dbReference type="ARBA" id="ARBA00006484"/>
    </source>
</evidence>
<organism evidence="5 7">
    <name type="scientific">Rubrobacter radiotolerans</name>
    <name type="common">Arthrobacter radiotolerans</name>
    <dbReference type="NCBI Taxonomy" id="42256"/>
    <lineage>
        <taxon>Bacteria</taxon>
        <taxon>Bacillati</taxon>
        <taxon>Actinomycetota</taxon>
        <taxon>Rubrobacteria</taxon>
        <taxon>Rubrobacterales</taxon>
        <taxon>Rubrobacteraceae</taxon>
        <taxon>Rubrobacter</taxon>
    </lineage>
</organism>
<dbReference type="InterPro" id="IPR057326">
    <property type="entry name" value="KR_dom"/>
</dbReference>
<dbReference type="PROSITE" id="PS00061">
    <property type="entry name" value="ADH_SHORT"/>
    <property type="match status" value="1"/>
</dbReference>
<dbReference type="NCBIfam" id="NF005559">
    <property type="entry name" value="PRK07231.1"/>
    <property type="match status" value="1"/>
</dbReference>
<protein>
    <submittedName>
        <fullName evidence="6">3-oxoacyl-ACP reductase FabG</fullName>
        <ecNumber evidence="6">1.1.1.100</ecNumber>
    </submittedName>
    <submittedName>
        <fullName evidence="5">Dehydrogenases with different specificities (Related to short-chain alcohol dehydrogenases)</fullName>
    </submittedName>
</protein>
<evidence type="ECO:0000313" key="5">
    <source>
        <dbReference type="EMBL" id="AHY45908.1"/>
    </source>
</evidence>
<dbReference type="EMBL" id="JAWXXX010000001">
    <property type="protein sequence ID" value="MDX5893322.1"/>
    <property type="molecule type" value="Genomic_DNA"/>
</dbReference>
<proteinExistence type="inferred from homology"/>
<evidence type="ECO:0000313" key="6">
    <source>
        <dbReference type="EMBL" id="MDX5893322.1"/>
    </source>
</evidence>
<evidence type="ECO:0000313" key="7">
    <source>
        <dbReference type="Proteomes" id="UP000025229"/>
    </source>
</evidence>
<dbReference type="GO" id="GO:0030497">
    <property type="term" value="P:fatty acid elongation"/>
    <property type="evidence" value="ECO:0007669"/>
    <property type="project" value="TreeGrafter"/>
</dbReference>
<dbReference type="eggNOG" id="COG1028">
    <property type="taxonomic scope" value="Bacteria"/>
</dbReference>
<accession>A0A023X0N2</accession>
<dbReference type="EMBL" id="CP007514">
    <property type="protein sequence ID" value="AHY45908.1"/>
    <property type="molecule type" value="Genomic_DNA"/>
</dbReference>
<dbReference type="Proteomes" id="UP000025229">
    <property type="component" value="Chromosome"/>
</dbReference>
<feature type="domain" description="Ketoreductase" evidence="4">
    <location>
        <begin position="7"/>
        <end position="185"/>
    </location>
</feature>
<dbReference type="NCBIfam" id="NF009466">
    <property type="entry name" value="PRK12826.1-2"/>
    <property type="match status" value="1"/>
</dbReference>
<dbReference type="InterPro" id="IPR036291">
    <property type="entry name" value="NAD(P)-bd_dom_sf"/>
</dbReference>
<reference evidence="6" key="2">
    <citation type="submission" date="2023-11" db="EMBL/GenBank/DDBJ databases">
        <title>MicrobeMod: A computational toolkit for identifying prokaryotic methylation and restriction-modification with nanopore sequencing.</title>
        <authorList>
            <person name="Crits-Christoph A."/>
            <person name="Kang S.C."/>
            <person name="Lee H."/>
            <person name="Ostrov N."/>
        </authorList>
    </citation>
    <scope>NUCLEOTIDE SEQUENCE</scope>
    <source>
        <strain evidence="6">ATCC 51242</strain>
    </source>
</reference>
<dbReference type="KEGG" id="rrd:RradSPS_0625"/>
<comment type="similarity">
    <text evidence="1">Belongs to the short-chain dehydrogenases/reductases (SDR) family.</text>
</comment>
<dbReference type="SMART" id="SM00822">
    <property type="entry name" value="PKS_KR"/>
    <property type="match status" value="1"/>
</dbReference>
<dbReference type="HOGENOM" id="CLU_010194_1_3_11"/>
<dbReference type="InterPro" id="IPR002347">
    <property type="entry name" value="SDR_fam"/>
</dbReference>
<dbReference type="PANTHER" id="PTHR42760">
    <property type="entry name" value="SHORT-CHAIN DEHYDROGENASES/REDUCTASES FAMILY MEMBER"/>
    <property type="match status" value="1"/>
</dbReference>
<evidence type="ECO:0000256" key="3">
    <source>
        <dbReference type="ARBA" id="ARBA00023002"/>
    </source>
</evidence>
<dbReference type="EC" id="1.1.1.100" evidence="6"/>
<keyword evidence="7" id="KW-1185">Reference proteome</keyword>
<keyword evidence="3 6" id="KW-0560">Oxidoreductase</keyword>
<dbReference type="PANTHER" id="PTHR42760:SF40">
    <property type="entry name" value="3-OXOACYL-[ACYL-CARRIER-PROTEIN] REDUCTASE, CHLOROPLASTIC"/>
    <property type="match status" value="1"/>
</dbReference>
<dbReference type="Proteomes" id="UP001281130">
    <property type="component" value="Unassembled WGS sequence"/>
</dbReference>